<dbReference type="Gene3D" id="2.40.70.10">
    <property type="entry name" value="Acid Proteases"/>
    <property type="match status" value="1"/>
</dbReference>
<evidence type="ECO:0000313" key="3">
    <source>
        <dbReference type="Proteomes" id="UP001195914"/>
    </source>
</evidence>
<keyword evidence="1" id="KW-0732">Signal</keyword>
<dbReference type="Proteomes" id="UP001195914">
    <property type="component" value="Unassembled WGS sequence"/>
</dbReference>
<evidence type="ECO:0000256" key="1">
    <source>
        <dbReference type="SAM" id="SignalP"/>
    </source>
</evidence>
<gene>
    <name evidence="2" type="ORF">X943_001859</name>
</gene>
<proteinExistence type="predicted"/>
<organism evidence="2 3">
    <name type="scientific">Babesia divergens</name>
    <dbReference type="NCBI Taxonomy" id="32595"/>
    <lineage>
        <taxon>Eukaryota</taxon>
        <taxon>Sar</taxon>
        <taxon>Alveolata</taxon>
        <taxon>Apicomplexa</taxon>
        <taxon>Aconoidasida</taxon>
        <taxon>Piroplasmida</taxon>
        <taxon>Babesiidae</taxon>
        <taxon>Babesia</taxon>
    </lineage>
</organism>
<protein>
    <submittedName>
        <fullName evidence="2">Erythrocyte membrane-associated antigen</fullName>
    </submittedName>
</protein>
<sequence>MRALPCCFGRLIVVAHITLLLLGSVVISAHDTYRHNLDVFNSDTIQVQYTPGTGYTIVVSVGKQDLTLKLMSSINGIVLFQKGTDACTTLPATVNCYDPKVSDTAAWCDNKDVCTPGTEKFKCNEVKSSDSIPAATTTDFRLDGSVSSMETLEGLEMITIRNDGLLKPLMFDNCPIKMANKVSWSSSRITPSGIDGMFGLAGGSISCREKCLWTQLLQMYDGFYVLDFNGDGNLARDTNTVALNGIHMGREHAKNNDVIWAEKRQVGGMFTDALAGFSVYGMSACGVNLFGRMSNYWHAEVDVSSQCLVLPKSFWISLMSQLPIIEDCYTGDAPRRCRLNRGGITQLPVLEFGLEQQGSSKILRIPLENLLLDNTETPELCIVPDETVSSTTAFADNPSIKFGYKVLESLNVIVDTHGHRVGFIHKNKVETNNEICAQRVECIGDQNYIPELNYCMQPFCNIWLFKRLDETTG</sequence>
<dbReference type="EMBL" id="JAHBMH010000033">
    <property type="protein sequence ID" value="KAK1937435.1"/>
    <property type="molecule type" value="Genomic_DNA"/>
</dbReference>
<dbReference type="InterPro" id="IPR021109">
    <property type="entry name" value="Peptidase_aspartic_dom_sf"/>
</dbReference>
<evidence type="ECO:0000313" key="2">
    <source>
        <dbReference type="EMBL" id="KAK1937435.1"/>
    </source>
</evidence>
<accession>A0AAD9GFB6</accession>
<feature type="chain" id="PRO_5042064857" evidence="1">
    <location>
        <begin position="30"/>
        <end position="473"/>
    </location>
</feature>
<feature type="signal peptide" evidence="1">
    <location>
        <begin position="1"/>
        <end position="29"/>
    </location>
</feature>
<name>A0AAD9GFB6_BABDI</name>
<dbReference type="SUPFAM" id="SSF50630">
    <property type="entry name" value="Acid proteases"/>
    <property type="match status" value="1"/>
</dbReference>
<reference evidence="2" key="2">
    <citation type="submission" date="2021-05" db="EMBL/GenBank/DDBJ databases">
        <authorList>
            <person name="Pain A."/>
        </authorList>
    </citation>
    <scope>NUCLEOTIDE SEQUENCE</scope>
    <source>
        <strain evidence="2">1802A</strain>
    </source>
</reference>
<reference evidence="2" key="1">
    <citation type="journal article" date="2014" name="Nucleic Acids Res.">
        <title>The evolutionary dynamics of variant antigen genes in Babesia reveal a history of genomic innovation underlying host-parasite interaction.</title>
        <authorList>
            <person name="Jackson A.P."/>
            <person name="Otto T.D."/>
            <person name="Darby A."/>
            <person name="Ramaprasad A."/>
            <person name="Xia D."/>
            <person name="Echaide I.E."/>
            <person name="Farber M."/>
            <person name="Gahlot S."/>
            <person name="Gamble J."/>
            <person name="Gupta D."/>
            <person name="Gupta Y."/>
            <person name="Jackson L."/>
            <person name="Malandrin L."/>
            <person name="Malas T.B."/>
            <person name="Moussa E."/>
            <person name="Nair M."/>
            <person name="Reid A.J."/>
            <person name="Sanders M."/>
            <person name="Sharma J."/>
            <person name="Tracey A."/>
            <person name="Quail M.A."/>
            <person name="Weir W."/>
            <person name="Wastling J.M."/>
            <person name="Hall N."/>
            <person name="Willadsen P."/>
            <person name="Lingelbach K."/>
            <person name="Shiels B."/>
            <person name="Tait A."/>
            <person name="Berriman M."/>
            <person name="Allred D.R."/>
            <person name="Pain A."/>
        </authorList>
    </citation>
    <scope>NUCLEOTIDE SEQUENCE</scope>
    <source>
        <strain evidence="2">1802A</strain>
    </source>
</reference>
<dbReference type="AlphaFoldDB" id="A0AAD9GFB6"/>
<keyword evidence="3" id="KW-1185">Reference proteome</keyword>
<comment type="caution">
    <text evidence="2">The sequence shown here is derived from an EMBL/GenBank/DDBJ whole genome shotgun (WGS) entry which is preliminary data.</text>
</comment>